<feature type="compositionally biased region" description="Basic and acidic residues" evidence="2">
    <location>
        <begin position="162"/>
        <end position="173"/>
    </location>
</feature>
<dbReference type="Pfam" id="PF02520">
    <property type="entry name" value="ANIS5_cation-bd"/>
    <property type="match status" value="1"/>
</dbReference>
<dbReference type="EMBL" id="JBICBT010001325">
    <property type="protein sequence ID" value="KAL3072394.1"/>
    <property type="molecule type" value="Genomic_DNA"/>
</dbReference>
<reference evidence="5 6" key="1">
    <citation type="submission" date="2024-10" db="EMBL/GenBank/DDBJ databases">
        <authorList>
            <person name="Kim D."/>
        </authorList>
    </citation>
    <scope>NUCLEOTIDE SEQUENCE [LARGE SCALE GENOMIC DNA]</scope>
    <source>
        <strain evidence="5">BH-2024</strain>
    </source>
</reference>
<proteinExistence type="predicted"/>
<feature type="signal peptide" evidence="3">
    <location>
        <begin position="1"/>
        <end position="23"/>
    </location>
</feature>
<keyword evidence="1" id="KW-0175">Coiled coil</keyword>
<gene>
    <name evidence="5" type="ORF">niasHT_034078</name>
</gene>
<evidence type="ECO:0000259" key="4">
    <source>
        <dbReference type="Pfam" id="PF02520"/>
    </source>
</evidence>
<feature type="region of interest" description="Disordered" evidence="2">
    <location>
        <begin position="152"/>
        <end position="173"/>
    </location>
</feature>
<protein>
    <recommendedName>
        <fullName evidence="4">SXP/RAL-2 family protein Ani s 5-like cation-binding domain-containing protein</fullName>
    </recommendedName>
</protein>
<feature type="coiled-coil region" evidence="1">
    <location>
        <begin position="73"/>
        <end position="104"/>
    </location>
</feature>
<dbReference type="InterPro" id="IPR052823">
    <property type="entry name" value="SXP/RAL-2_related"/>
</dbReference>
<keyword evidence="6" id="KW-1185">Reference proteome</keyword>
<dbReference type="Proteomes" id="UP001620626">
    <property type="component" value="Unassembled WGS sequence"/>
</dbReference>
<dbReference type="InterPro" id="IPR003677">
    <property type="entry name" value="ANIS5_cation-bd"/>
</dbReference>
<evidence type="ECO:0000313" key="6">
    <source>
        <dbReference type="Proteomes" id="UP001620626"/>
    </source>
</evidence>
<evidence type="ECO:0000313" key="5">
    <source>
        <dbReference type="EMBL" id="KAL3072394.1"/>
    </source>
</evidence>
<dbReference type="AlphaFoldDB" id="A0ABD2HVG4"/>
<accession>A0ABD2HVG4</accession>
<organism evidence="5 6">
    <name type="scientific">Heterodera trifolii</name>
    <dbReference type="NCBI Taxonomy" id="157864"/>
    <lineage>
        <taxon>Eukaryota</taxon>
        <taxon>Metazoa</taxon>
        <taxon>Ecdysozoa</taxon>
        <taxon>Nematoda</taxon>
        <taxon>Chromadorea</taxon>
        <taxon>Rhabditida</taxon>
        <taxon>Tylenchina</taxon>
        <taxon>Tylenchomorpha</taxon>
        <taxon>Tylenchoidea</taxon>
        <taxon>Heteroderidae</taxon>
        <taxon>Heteroderinae</taxon>
        <taxon>Heterodera</taxon>
    </lineage>
</organism>
<feature type="domain" description="SXP/RAL-2 family protein Ani s 5-like cation-binding" evidence="4">
    <location>
        <begin position="48"/>
        <end position="150"/>
    </location>
</feature>
<sequence length="173" mass="19468">MTSSSIFLSFASFSLIILALCRAQNEAAAQGDAQPPPFLTEASQEKINEFYQYVTSLGHLKEMEIAEKVKEWVDKQSEEIQKKYAEFEQERERAKAEGEAAHEEAVRKFSEAAKKADKELTEIANNPNLSANDKAEMINRKVQSLPKKVRDEIGGAMAEAEEVNRSGRSEKRK</sequence>
<evidence type="ECO:0000256" key="1">
    <source>
        <dbReference type="SAM" id="Coils"/>
    </source>
</evidence>
<dbReference type="PANTHER" id="PTHR21593:SF36">
    <property type="entry name" value="DUF148 DOMAIN-CONTAINING PROTEIN-RELATED"/>
    <property type="match status" value="1"/>
</dbReference>
<keyword evidence="3" id="KW-0732">Signal</keyword>
<dbReference type="PANTHER" id="PTHR21593">
    <property type="entry name" value="PRION-LIKE- Q/N-RICH -DOMAIN-BEARING PROTEIN PROTEIN"/>
    <property type="match status" value="1"/>
</dbReference>
<evidence type="ECO:0000256" key="3">
    <source>
        <dbReference type="SAM" id="SignalP"/>
    </source>
</evidence>
<feature type="chain" id="PRO_5044752898" description="SXP/RAL-2 family protein Ani s 5-like cation-binding domain-containing protein" evidence="3">
    <location>
        <begin position="24"/>
        <end position="173"/>
    </location>
</feature>
<evidence type="ECO:0000256" key="2">
    <source>
        <dbReference type="SAM" id="MobiDB-lite"/>
    </source>
</evidence>
<name>A0ABD2HVG4_9BILA</name>
<comment type="caution">
    <text evidence="5">The sequence shown here is derived from an EMBL/GenBank/DDBJ whole genome shotgun (WGS) entry which is preliminary data.</text>
</comment>